<comment type="caution">
    <text evidence="1">The sequence shown here is derived from an EMBL/GenBank/DDBJ whole genome shotgun (WGS) entry which is preliminary data.</text>
</comment>
<dbReference type="AlphaFoldDB" id="A0A1J5HE31"/>
<name>A0A1J5HE31_9BACT</name>
<dbReference type="Proteomes" id="UP000183758">
    <property type="component" value="Unassembled WGS sequence"/>
</dbReference>
<reference evidence="1 2" key="1">
    <citation type="journal article" date="2016" name="Environ. Microbiol.">
        <title>Genomic resolution of a cold subsurface aquifer community provides metabolic insights for novel microbes adapted to high CO concentrations.</title>
        <authorList>
            <person name="Probst A.J."/>
            <person name="Castelle C.J."/>
            <person name="Singh A."/>
            <person name="Brown C.T."/>
            <person name="Anantharaman K."/>
            <person name="Sharon I."/>
            <person name="Hug L.A."/>
            <person name="Burstein D."/>
            <person name="Emerson J.B."/>
            <person name="Thomas B.C."/>
            <person name="Banfield J.F."/>
        </authorList>
    </citation>
    <scope>NUCLEOTIDE SEQUENCE [LARGE SCALE GENOMIC DNA]</scope>
    <source>
        <strain evidence="1">CG2_30_33_16</strain>
    </source>
</reference>
<evidence type="ECO:0000313" key="2">
    <source>
        <dbReference type="Proteomes" id="UP000183758"/>
    </source>
</evidence>
<evidence type="ECO:0000313" key="1">
    <source>
        <dbReference type="EMBL" id="OIP83445.1"/>
    </source>
</evidence>
<dbReference type="EMBL" id="MNZM01000086">
    <property type="protein sequence ID" value="OIP83445.1"/>
    <property type="molecule type" value="Genomic_DNA"/>
</dbReference>
<accession>A0A1J5HE31</accession>
<sequence length="760" mass="89760">MGKRQLFLKLTDLLLFSLLVKSQAGIDQIEQKPGIRITSPQEYLWIFLLYQKTNRPLSQSQQNSLVRVIFWMFQASWTLHDYYKNPKNRKTTLLWQHLLSKPKEFLHIRNCINKLKTEIQQSSLSNSDKQNFVQYIDKVGKEMFNTTQKIIHKNYNNFEINDVIYWYSITYLKISEIVVSLYLMFIGIKKSDSYWNDIQTFAKKVLIIGIAHDDVSDYKADIDLNGKLKEPNLFVTLLTKKEKQIIGQKYQGKYIFTFLEETKKNYFQAYSLFIKFIKNQLHEIDLIPGINLHELLEFYLFHFPEFFMIPISPDSTDKPKIAINSLQSITLLKKNIDLVTRFRTQIKQEKNVSQKKFNKQYLDLVSYLYAQQMTNSGLPLEQISSYINKPASTISHWLNENRLPLSLRIRKTKEQIDSNKLLYSLGIFAFSGSINKDGIKISSQNQKWLIKLNQLIDNTRKLIFKTPTGHYLRYYNRSLALKLLSLKSNLISTLQKCSTFEQQQFVQGLLEFQNNKQSLRLNKKIGKIFIDWLANYFQRNNQIIKINNKGNYYLITINNGKNRLVKSQQENNWKIFIKGDKTAKNTLIDQYQNYGKKIINQYFGQQKNEFWSELPSLMYLCLSQALDKYKEKYTDNKLLPSFLKYQILDYFRNYFKTNFPLSTTSSIDEVFEGKEKVDEVVGVNWETEKVRQALKKLEKKDRRLYLVLALRFGLYDGKEHALTDDLPKRLFELGIAGPNNQILSKSQTYQLLIKALQKFR</sequence>
<proteinExistence type="predicted"/>
<organism evidence="1 2">
    <name type="scientific">Candidatus Roizmanbacteria bacterium CG2_30_33_16</name>
    <dbReference type="NCBI Taxonomy" id="1805340"/>
    <lineage>
        <taxon>Bacteria</taxon>
        <taxon>Candidatus Roizmaniibacteriota</taxon>
    </lineage>
</organism>
<gene>
    <name evidence="1" type="ORF">AUK04_03445</name>
</gene>
<protein>
    <submittedName>
        <fullName evidence="1">Uncharacterized protein</fullName>
    </submittedName>
</protein>